<feature type="non-terminal residue" evidence="1">
    <location>
        <position position="73"/>
    </location>
</feature>
<feature type="non-terminal residue" evidence="1">
    <location>
        <position position="1"/>
    </location>
</feature>
<name>A0A0B6XVC0_9EUPU</name>
<dbReference type="EMBL" id="HACG01000571">
    <property type="protein sequence ID" value="CEK47436.1"/>
    <property type="molecule type" value="Transcribed_RNA"/>
</dbReference>
<sequence length="73" mass="7746">ASVWIDDNPCDVELVSAGPAVPFRTGETGPPGECCISNIESTARFRDERNPCERGANIGGRAVDEVVGRAQDD</sequence>
<reference evidence="1" key="1">
    <citation type="submission" date="2014-12" db="EMBL/GenBank/DDBJ databases">
        <title>Insight into the proteome of Arion vulgaris.</title>
        <authorList>
            <person name="Aradska J."/>
            <person name="Bulat T."/>
            <person name="Smidak R."/>
            <person name="Sarate P."/>
            <person name="Gangsoo J."/>
            <person name="Sialana F."/>
            <person name="Bilban M."/>
            <person name="Lubec G."/>
        </authorList>
    </citation>
    <scope>NUCLEOTIDE SEQUENCE</scope>
    <source>
        <tissue evidence="1">Skin</tissue>
    </source>
</reference>
<organism evidence="1">
    <name type="scientific">Arion vulgaris</name>
    <dbReference type="NCBI Taxonomy" id="1028688"/>
    <lineage>
        <taxon>Eukaryota</taxon>
        <taxon>Metazoa</taxon>
        <taxon>Spiralia</taxon>
        <taxon>Lophotrochozoa</taxon>
        <taxon>Mollusca</taxon>
        <taxon>Gastropoda</taxon>
        <taxon>Heterobranchia</taxon>
        <taxon>Euthyneura</taxon>
        <taxon>Panpulmonata</taxon>
        <taxon>Eupulmonata</taxon>
        <taxon>Stylommatophora</taxon>
        <taxon>Helicina</taxon>
        <taxon>Arionoidea</taxon>
        <taxon>Arionidae</taxon>
        <taxon>Arion</taxon>
    </lineage>
</organism>
<evidence type="ECO:0000313" key="1">
    <source>
        <dbReference type="EMBL" id="CEK47436.1"/>
    </source>
</evidence>
<accession>A0A0B6XVC0</accession>
<gene>
    <name evidence="1" type="primary">ORF1363</name>
</gene>
<protein>
    <submittedName>
        <fullName evidence="1">Uncharacterized protein</fullName>
    </submittedName>
</protein>
<proteinExistence type="predicted"/>
<dbReference type="AlphaFoldDB" id="A0A0B6XVC0"/>